<evidence type="ECO:0000256" key="6">
    <source>
        <dbReference type="ARBA" id="ARBA00022989"/>
    </source>
</evidence>
<dbReference type="PANTHER" id="PTHR33908:SF11">
    <property type="entry name" value="MEMBRANE PROTEIN"/>
    <property type="match status" value="1"/>
</dbReference>
<dbReference type="GO" id="GO:0009103">
    <property type="term" value="P:lipopolysaccharide biosynthetic process"/>
    <property type="evidence" value="ECO:0007669"/>
    <property type="project" value="UniProtKB-ARBA"/>
</dbReference>
<feature type="transmembrane region" description="Helical" evidence="8">
    <location>
        <begin position="216"/>
        <end position="234"/>
    </location>
</feature>
<feature type="transmembrane region" description="Helical" evidence="8">
    <location>
        <begin position="299"/>
        <end position="316"/>
    </location>
</feature>
<organism evidence="10 11">
    <name type="scientific">Rubidibacter lacunae KORDI 51-2</name>
    <dbReference type="NCBI Taxonomy" id="582515"/>
    <lineage>
        <taxon>Bacteria</taxon>
        <taxon>Bacillati</taxon>
        <taxon>Cyanobacteriota</taxon>
        <taxon>Cyanophyceae</taxon>
        <taxon>Oscillatoriophycideae</taxon>
        <taxon>Chroococcales</taxon>
        <taxon>Aphanothecaceae</taxon>
        <taxon>Rubidibacter</taxon>
    </lineage>
</organism>
<dbReference type="PANTHER" id="PTHR33908">
    <property type="entry name" value="MANNOSYLTRANSFERASE YKCB-RELATED"/>
    <property type="match status" value="1"/>
</dbReference>
<dbReference type="InterPro" id="IPR050297">
    <property type="entry name" value="LipidA_mod_glycosyltrf_83"/>
</dbReference>
<dbReference type="OrthoDB" id="468539at2"/>
<keyword evidence="7 8" id="KW-0472">Membrane</keyword>
<name>U5DLF9_9CHRO</name>
<evidence type="ECO:0000256" key="2">
    <source>
        <dbReference type="ARBA" id="ARBA00022475"/>
    </source>
</evidence>
<gene>
    <name evidence="10" type="ORF">KR51_00008290</name>
</gene>
<evidence type="ECO:0000256" key="7">
    <source>
        <dbReference type="ARBA" id="ARBA00023136"/>
    </source>
</evidence>
<dbReference type="InterPro" id="IPR038731">
    <property type="entry name" value="RgtA/B/C-like"/>
</dbReference>
<keyword evidence="4" id="KW-0808">Transferase</keyword>
<feature type="transmembrane region" description="Helical" evidence="8">
    <location>
        <begin position="371"/>
        <end position="391"/>
    </location>
</feature>
<evidence type="ECO:0000256" key="4">
    <source>
        <dbReference type="ARBA" id="ARBA00022679"/>
    </source>
</evidence>
<dbReference type="Proteomes" id="UP000016960">
    <property type="component" value="Unassembled WGS sequence"/>
</dbReference>
<dbReference type="STRING" id="582515.KR51_00008290"/>
<evidence type="ECO:0000313" key="10">
    <source>
        <dbReference type="EMBL" id="ERN42511.1"/>
    </source>
</evidence>
<sequence length="531" mass="61287">MNPNRIRKLILGTQFSYIDFIIPLLLAGSILLLAPIAADCEFNTDEGINLMKAVLYGQGFALYQDIWNDQPPVFTIALSFWMSLFGNTLVSARLMTWALSFLSIFSFYQLIRLQFGRMSAFFGALFLINSYQFVDLSVSVMIGLPAIALMLFVVYLLVSSHSAFTHKGQQTRRLAAGFVLALSLQTKLFVSFLMPIILILVLPLGRNFRIQVDRKSLSQLLQFFLLVLSTYIFISLTSQSLNSYDQLVATHVSAREVLGYQHKTLFFMLRKGWLNDYYLYILAGLGCFFAVRSWKLFTLVPIVWILGFLVTFYNHYPVRLHYYTLLAIPMSWLAAMAVYHSTVMISNYIANRFAASNNDRSTIVTSKSDRLYGYLFNVLASLTVLLTIYSISLEIHRSVVYQHSFCEQPIDAEIVSRLREYPKGVDRSWLLTDRPIYAFYAGLLLPPETAVFSQKRISVGSLDSKEIIRILEEYKPEQVLIGRFKELLLNDYYFQKYLQDNYLKTPIGEELEYYTRVDRRSDRGIRNERYL</sequence>
<dbReference type="AlphaFoldDB" id="U5DLF9"/>
<keyword evidence="2" id="KW-1003">Cell membrane</keyword>
<feature type="transmembrane region" description="Helical" evidence="8">
    <location>
        <begin position="178"/>
        <end position="204"/>
    </location>
</feature>
<comment type="caution">
    <text evidence="10">The sequence shown here is derived from an EMBL/GenBank/DDBJ whole genome shotgun (WGS) entry which is preliminary data.</text>
</comment>
<feature type="transmembrane region" description="Helical" evidence="8">
    <location>
        <begin position="132"/>
        <end position="158"/>
    </location>
</feature>
<keyword evidence="5 8" id="KW-0812">Transmembrane</keyword>
<evidence type="ECO:0000256" key="5">
    <source>
        <dbReference type="ARBA" id="ARBA00022692"/>
    </source>
</evidence>
<feature type="transmembrane region" description="Helical" evidence="8">
    <location>
        <begin position="322"/>
        <end position="350"/>
    </location>
</feature>
<dbReference type="InParanoid" id="U5DLF9"/>
<evidence type="ECO:0000313" key="11">
    <source>
        <dbReference type="Proteomes" id="UP000016960"/>
    </source>
</evidence>
<dbReference type="RefSeq" id="WP_022604952.1">
    <property type="nucleotide sequence ID" value="NZ_ASSJ01000017.1"/>
</dbReference>
<evidence type="ECO:0000256" key="8">
    <source>
        <dbReference type="SAM" id="Phobius"/>
    </source>
</evidence>
<feature type="transmembrane region" description="Helical" evidence="8">
    <location>
        <begin position="277"/>
        <end position="294"/>
    </location>
</feature>
<keyword evidence="11" id="KW-1185">Reference proteome</keyword>
<proteinExistence type="predicted"/>
<dbReference type="Pfam" id="PF13231">
    <property type="entry name" value="PMT_2"/>
    <property type="match status" value="1"/>
</dbReference>
<keyword evidence="6 8" id="KW-1133">Transmembrane helix</keyword>
<dbReference type="GO" id="GO:0016763">
    <property type="term" value="F:pentosyltransferase activity"/>
    <property type="evidence" value="ECO:0007669"/>
    <property type="project" value="TreeGrafter"/>
</dbReference>
<protein>
    <recommendedName>
        <fullName evidence="9">Glycosyltransferase RgtA/B/C/D-like domain-containing protein</fullName>
    </recommendedName>
</protein>
<feature type="domain" description="Glycosyltransferase RgtA/B/C/D-like" evidence="9">
    <location>
        <begin position="69"/>
        <end position="227"/>
    </location>
</feature>
<dbReference type="EMBL" id="ASSJ01000017">
    <property type="protein sequence ID" value="ERN42511.1"/>
    <property type="molecule type" value="Genomic_DNA"/>
</dbReference>
<evidence type="ECO:0000259" key="9">
    <source>
        <dbReference type="Pfam" id="PF13231"/>
    </source>
</evidence>
<accession>U5DLF9</accession>
<feature type="transmembrane region" description="Helical" evidence="8">
    <location>
        <begin position="20"/>
        <end position="38"/>
    </location>
</feature>
<dbReference type="eggNOG" id="COG1807">
    <property type="taxonomic scope" value="Bacteria"/>
</dbReference>
<feature type="transmembrane region" description="Helical" evidence="8">
    <location>
        <begin position="90"/>
        <end position="111"/>
    </location>
</feature>
<evidence type="ECO:0000256" key="1">
    <source>
        <dbReference type="ARBA" id="ARBA00004651"/>
    </source>
</evidence>
<keyword evidence="3" id="KW-0328">Glycosyltransferase</keyword>
<evidence type="ECO:0000256" key="3">
    <source>
        <dbReference type="ARBA" id="ARBA00022676"/>
    </source>
</evidence>
<dbReference type="GO" id="GO:0005886">
    <property type="term" value="C:plasma membrane"/>
    <property type="evidence" value="ECO:0007669"/>
    <property type="project" value="UniProtKB-SubCell"/>
</dbReference>
<reference evidence="10 11" key="1">
    <citation type="submission" date="2013-05" db="EMBL/GenBank/DDBJ databases">
        <title>Draft genome sequence of Rubidibacter lacunae KORDI 51-2.</title>
        <authorList>
            <person name="Choi D.H."/>
            <person name="Noh J.H."/>
            <person name="Kwon K.-K."/>
            <person name="Lee J.-H."/>
            <person name="Ryu J.-Y."/>
        </authorList>
    </citation>
    <scope>NUCLEOTIDE SEQUENCE [LARGE SCALE GENOMIC DNA]</scope>
    <source>
        <strain evidence="10 11">KORDI 51-2</strain>
    </source>
</reference>
<comment type="subcellular location">
    <subcellularLocation>
        <location evidence="1">Cell membrane</location>
        <topology evidence="1">Multi-pass membrane protein</topology>
    </subcellularLocation>
</comment>